<proteinExistence type="predicted"/>
<evidence type="ECO:0000259" key="5">
    <source>
        <dbReference type="Pfam" id="PF02441"/>
    </source>
</evidence>
<protein>
    <recommendedName>
        <fullName evidence="5">Flavoprotein domain-containing protein</fullName>
    </recommendedName>
</protein>
<evidence type="ECO:0000256" key="4">
    <source>
        <dbReference type="ARBA" id="ARBA00022679"/>
    </source>
</evidence>
<dbReference type="AlphaFoldDB" id="A0A381RED5"/>
<evidence type="ECO:0000256" key="1">
    <source>
        <dbReference type="ARBA" id="ARBA00022602"/>
    </source>
</evidence>
<keyword evidence="1" id="KW-0637">Prenyltransferase</keyword>
<evidence type="ECO:0000256" key="3">
    <source>
        <dbReference type="ARBA" id="ARBA00022643"/>
    </source>
</evidence>
<organism evidence="6">
    <name type="scientific">marine metagenome</name>
    <dbReference type="NCBI Taxonomy" id="408172"/>
    <lineage>
        <taxon>unclassified sequences</taxon>
        <taxon>metagenomes</taxon>
        <taxon>ecological metagenomes</taxon>
    </lineage>
</organism>
<evidence type="ECO:0000313" key="6">
    <source>
        <dbReference type="EMBL" id="SUZ87603.1"/>
    </source>
</evidence>
<gene>
    <name evidence="6" type="ORF">METZ01_LOCUS40457</name>
</gene>
<reference evidence="6" key="1">
    <citation type="submission" date="2018-05" db="EMBL/GenBank/DDBJ databases">
        <authorList>
            <person name="Lanie J.A."/>
            <person name="Ng W.-L."/>
            <person name="Kazmierczak K.M."/>
            <person name="Andrzejewski T.M."/>
            <person name="Davidsen T.M."/>
            <person name="Wayne K.J."/>
            <person name="Tettelin H."/>
            <person name="Glass J.I."/>
            <person name="Rusch D."/>
            <person name="Podicherti R."/>
            <person name="Tsui H.-C.T."/>
            <person name="Winkler M.E."/>
        </authorList>
    </citation>
    <scope>NUCLEOTIDE SEQUENCE</scope>
</reference>
<accession>A0A381RED5</accession>
<sequence length="190" mass="20970">MRDTTINSKRILVGVTGASGAPYAVAFLRRQLGDVYLALSNWGRMVMREETGLQEDDLRPLVQKVFSDKDLANPFSSGSNTFDAMVIIPCSLTTMAKIASGIGDTLITRSAMVALKERRRLVLVVREAPWPTNAFENAACLSRDGVIVIPASPPFYHSPETLDELVEQFVDKVVGALGFEPRKKWREDAL</sequence>
<dbReference type="Pfam" id="PF02441">
    <property type="entry name" value="Flavoprotein"/>
    <property type="match status" value="1"/>
</dbReference>
<dbReference type="SUPFAM" id="SSF52507">
    <property type="entry name" value="Homo-oligomeric flavin-containing Cys decarboxylases, HFCD"/>
    <property type="match status" value="1"/>
</dbReference>
<dbReference type="Gene3D" id="3.40.50.1950">
    <property type="entry name" value="Flavin prenyltransferase-like"/>
    <property type="match status" value="1"/>
</dbReference>
<evidence type="ECO:0000256" key="2">
    <source>
        <dbReference type="ARBA" id="ARBA00022630"/>
    </source>
</evidence>
<keyword evidence="3" id="KW-0288">FMN</keyword>
<name>A0A381RED5_9ZZZZ</name>
<keyword evidence="4" id="KW-0808">Transferase</keyword>
<dbReference type="InterPro" id="IPR004507">
    <property type="entry name" value="UbiX-like"/>
</dbReference>
<keyword evidence="2" id="KW-0285">Flavoprotein</keyword>
<feature type="domain" description="Flavoprotein" evidence="5">
    <location>
        <begin position="9"/>
        <end position="174"/>
    </location>
</feature>
<dbReference type="EMBL" id="UINC01001732">
    <property type="protein sequence ID" value="SUZ87603.1"/>
    <property type="molecule type" value="Genomic_DNA"/>
</dbReference>
<dbReference type="NCBIfam" id="TIGR00421">
    <property type="entry name" value="ubiX_pad"/>
    <property type="match status" value="1"/>
</dbReference>
<dbReference type="InterPro" id="IPR036551">
    <property type="entry name" value="Flavin_trans-like"/>
</dbReference>
<dbReference type="InterPro" id="IPR003382">
    <property type="entry name" value="Flavoprotein"/>
</dbReference>
<dbReference type="GO" id="GO:0004659">
    <property type="term" value="F:prenyltransferase activity"/>
    <property type="evidence" value="ECO:0007669"/>
    <property type="project" value="UniProtKB-KW"/>
</dbReference>